<evidence type="ECO:0000256" key="8">
    <source>
        <dbReference type="ARBA" id="ARBA00023136"/>
    </source>
</evidence>
<sequence>NMALSKCSSEETGVPKWQIALALGGTLAAGAGIYYFFVKETSKKGGRAKTSAKKSPDTSESLPSPTNSQSSRADDITNLPPLEKAQSFKTKGNKYFKAGKYADAINCYNEAIEACPPESQVDLSTFYQNRAAAFEQLKNWECVLRDCTAALELNDRYVKALQRRAKACEVLKDLEQALEDLTAVCIIESFQNQATLVNVDRVLKELGRMHAKEAMEKREPVMPSKHFIKTFFESFAEDPIFNSVDKEKEGDVDETEHPPEKNTTNNGYLKARQHLQEGNYGEIIECCQNELANPLTPHKVECLLLRATLYQLRGESKKAMDDLTALINIEDSPLKMLVNALVKRGSLYMQHEKVEDSLRDFDRAALLDPTNSDVFHHRGQIHLLIGKVDAAMSDFKTAVELNSNFPIAFVQRCYTDYRYAYQLGDKAKVEEVMKKFEEAIKNFPKCVECYVLYAQVLCDQGEHERADSFYVKALEVDPENPTTLVHRALLILQWKGDLAQARSYITQALEIDDKCELAYENLATIEVQTGNLKRGVELFDKAIPLAKTEMEMAHLFSLRDAAVAQLKIVEKMGINIPNLGTL</sequence>
<dbReference type="GO" id="GO:0005741">
    <property type="term" value="C:mitochondrial outer membrane"/>
    <property type="evidence" value="ECO:0007669"/>
    <property type="project" value="UniProtKB-SubCell"/>
</dbReference>
<feature type="compositionally biased region" description="Basic and acidic residues" evidence="11">
    <location>
        <begin position="246"/>
        <end position="260"/>
    </location>
</feature>
<comment type="similarity">
    <text evidence="9">Belongs to the Tom70 family.</text>
</comment>
<feature type="non-terminal residue" evidence="13">
    <location>
        <position position="1"/>
    </location>
</feature>
<proteinExistence type="inferred from homology"/>
<dbReference type="PANTHER" id="PTHR46208">
    <property type="entry name" value="MITOCHONDRIAL IMPORT RECEPTOR SUBUNIT TOM70"/>
    <property type="match status" value="1"/>
</dbReference>
<keyword evidence="3" id="KW-0677">Repeat</keyword>
<feature type="region of interest" description="Disordered" evidence="11">
    <location>
        <begin position="246"/>
        <end position="266"/>
    </location>
</feature>
<protein>
    <recommendedName>
        <fullName evidence="15">Mitochondrial import receptor subunit TOM70</fullName>
    </recommendedName>
</protein>
<keyword evidence="14" id="KW-1185">Reference proteome</keyword>
<feature type="repeat" description="TPR" evidence="10">
    <location>
        <begin position="372"/>
        <end position="405"/>
    </location>
</feature>
<evidence type="ECO:0000256" key="9">
    <source>
        <dbReference type="ARBA" id="ARBA00038030"/>
    </source>
</evidence>
<keyword evidence="6 12" id="KW-1133">Transmembrane helix</keyword>
<dbReference type="PROSITE" id="PS50005">
    <property type="entry name" value="TPR"/>
    <property type="match status" value="4"/>
</dbReference>
<keyword evidence="8 12" id="KW-0472">Membrane</keyword>
<evidence type="ECO:0000313" key="13">
    <source>
        <dbReference type="EMBL" id="KAK8736219.1"/>
    </source>
</evidence>
<keyword evidence="5 10" id="KW-0802">TPR repeat</keyword>
<keyword evidence="4" id="KW-1000">Mitochondrion outer membrane</keyword>
<evidence type="ECO:0000256" key="4">
    <source>
        <dbReference type="ARBA" id="ARBA00022787"/>
    </source>
</evidence>
<evidence type="ECO:0000256" key="11">
    <source>
        <dbReference type="SAM" id="MobiDB-lite"/>
    </source>
</evidence>
<keyword evidence="7" id="KW-0496">Mitochondrion</keyword>
<dbReference type="SUPFAM" id="SSF48452">
    <property type="entry name" value="TPR-like"/>
    <property type="match status" value="2"/>
</dbReference>
<evidence type="ECO:0000256" key="7">
    <source>
        <dbReference type="ARBA" id="ARBA00023128"/>
    </source>
</evidence>
<name>A0AAW0X8Y0_CHEQU</name>
<dbReference type="SMART" id="SM00028">
    <property type="entry name" value="TPR"/>
    <property type="match status" value="9"/>
</dbReference>
<dbReference type="GO" id="GO:0030150">
    <property type="term" value="P:protein import into mitochondrial matrix"/>
    <property type="evidence" value="ECO:0007669"/>
    <property type="project" value="TreeGrafter"/>
</dbReference>
<dbReference type="Pfam" id="PF13432">
    <property type="entry name" value="TPR_16"/>
    <property type="match status" value="1"/>
</dbReference>
<evidence type="ECO:0000256" key="5">
    <source>
        <dbReference type="ARBA" id="ARBA00022803"/>
    </source>
</evidence>
<dbReference type="PANTHER" id="PTHR46208:SF1">
    <property type="entry name" value="MITOCHONDRIAL IMPORT RECEPTOR SUBUNIT TOM70"/>
    <property type="match status" value="1"/>
</dbReference>
<feature type="region of interest" description="Disordered" evidence="11">
    <location>
        <begin position="46"/>
        <end position="79"/>
    </location>
</feature>
<dbReference type="InterPro" id="IPR013105">
    <property type="entry name" value="TPR_2"/>
</dbReference>
<comment type="subcellular location">
    <subcellularLocation>
        <location evidence="1">Mitochondrion outer membrane</location>
        <topology evidence="1">Single-pass membrane protein</topology>
    </subcellularLocation>
</comment>
<dbReference type="Gene3D" id="1.25.40.10">
    <property type="entry name" value="Tetratricopeptide repeat domain"/>
    <property type="match status" value="2"/>
</dbReference>
<evidence type="ECO:0000256" key="6">
    <source>
        <dbReference type="ARBA" id="ARBA00022989"/>
    </source>
</evidence>
<feature type="transmembrane region" description="Helical" evidence="12">
    <location>
        <begin position="17"/>
        <end position="37"/>
    </location>
</feature>
<dbReference type="GO" id="GO:0030943">
    <property type="term" value="F:mitochondrion targeting sequence binding"/>
    <property type="evidence" value="ECO:0007669"/>
    <property type="project" value="TreeGrafter"/>
</dbReference>
<dbReference type="AlphaFoldDB" id="A0AAW0X8Y0"/>
<dbReference type="GO" id="GO:0045039">
    <property type="term" value="P:protein insertion into mitochondrial inner membrane"/>
    <property type="evidence" value="ECO:0007669"/>
    <property type="project" value="TreeGrafter"/>
</dbReference>
<dbReference type="Pfam" id="PF13181">
    <property type="entry name" value="TPR_8"/>
    <property type="match status" value="1"/>
</dbReference>
<evidence type="ECO:0000256" key="10">
    <source>
        <dbReference type="PROSITE-ProRule" id="PRU00339"/>
    </source>
</evidence>
<keyword evidence="2 12" id="KW-0812">Transmembrane</keyword>
<gene>
    <name evidence="13" type="ORF">OTU49_004875</name>
</gene>
<evidence type="ECO:0008006" key="15">
    <source>
        <dbReference type="Google" id="ProtNLM"/>
    </source>
</evidence>
<dbReference type="InterPro" id="IPR011990">
    <property type="entry name" value="TPR-like_helical_dom_sf"/>
</dbReference>
<dbReference type="EMBL" id="JARKIK010000044">
    <property type="protein sequence ID" value="KAK8736219.1"/>
    <property type="molecule type" value="Genomic_DNA"/>
</dbReference>
<feature type="compositionally biased region" description="Polar residues" evidence="11">
    <location>
        <begin position="58"/>
        <end position="71"/>
    </location>
</feature>
<evidence type="ECO:0000256" key="2">
    <source>
        <dbReference type="ARBA" id="ARBA00022692"/>
    </source>
</evidence>
<reference evidence="13 14" key="1">
    <citation type="journal article" date="2024" name="BMC Genomics">
        <title>Genome assembly of redclaw crayfish (Cherax quadricarinatus) provides insights into its immune adaptation and hypoxia tolerance.</title>
        <authorList>
            <person name="Liu Z."/>
            <person name="Zheng J."/>
            <person name="Li H."/>
            <person name="Fang K."/>
            <person name="Wang S."/>
            <person name="He J."/>
            <person name="Zhou D."/>
            <person name="Weng S."/>
            <person name="Chi M."/>
            <person name="Gu Z."/>
            <person name="He J."/>
            <person name="Li F."/>
            <person name="Wang M."/>
        </authorList>
    </citation>
    <scope>NUCLEOTIDE SEQUENCE [LARGE SCALE GENOMIC DNA]</scope>
    <source>
        <strain evidence="13">ZL_2023a</strain>
    </source>
</reference>
<accession>A0AAW0X8Y0</accession>
<comment type="caution">
    <text evidence="13">The sequence shown here is derived from an EMBL/GenBank/DDBJ whole genome shotgun (WGS) entry which is preliminary data.</text>
</comment>
<evidence type="ECO:0000256" key="12">
    <source>
        <dbReference type="SAM" id="Phobius"/>
    </source>
</evidence>
<dbReference type="Pfam" id="PF07719">
    <property type="entry name" value="TPR_2"/>
    <property type="match status" value="1"/>
</dbReference>
<feature type="repeat" description="TPR" evidence="10">
    <location>
        <begin position="447"/>
        <end position="480"/>
    </location>
</feature>
<dbReference type="Proteomes" id="UP001445076">
    <property type="component" value="Unassembled WGS sequence"/>
</dbReference>
<evidence type="ECO:0000313" key="14">
    <source>
        <dbReference type="Proteomes" id="UP001445076"/>
    </source>
</evidence>
<organism evidence="13 14">
    <name type="scientific">Cherax quadricarinatus</name>
    <name type="common">Australian red claw crayfish</name>
    <dbReference type="NCBI Taxonomy" id="27406"/>
    <lineage>
        <taxon>Eukaryota</taxon>
        <taxon>Metazoa</taxon>
        <taxon>Ecdysozoa</taxon>
        <taxon>Arthropoda</taxon>
        <taxon>Crustacea</taxon>
        <taxon>Multicrustacea</taxon>
        <taxon>Malacostraca</taxon>
        <taxon>Eumalacostraca</taxon>
        <taxon>Eucarida</taxon>
        <taxon>Decapoda</taxon>
        <taxon>Pleocyemata</taxon>
        <taxon>Astacidea</taxon>
        <taxon>Parastacoidea</taxon>
        <taxon>Parastacidae</taxon>
        <taxon>Cherax</taxon>
    </lineage>
</organism>
<dbReference type="InterPro" id="IPR019734">
    <property type="entry name" value="TPR_rpt"/>
</dbReference>
<evidence type="ECO:0000256" key="3">
    <source>
        <dbReference type="ARBA" id="ARBA00022737"/>
    </source>
</evidence>
<dbReference type="GO" id="GO:0008320">
    <property type="term" value="F:protein transmembrane transporter activity"/>
    <property type="evidence" value="ECO:0007669"/>
    <property type="project" value="TreeGrafter"/>
</dbReference>
<evidence type="ECO:0000256" key="1">
    <source>
        <dbReference type="ARBA" id="ARBA00004572"/>
    </source>
</evidence>
<feature type="repeat" description="TPR" evidence="10">
    <location>
        <begin position="85"/>
        <end position="118"/>
    </location>
</feature>
<feature type="repeat" description="TPR" evidence="10">
    <location>
        <begin position="338"/>
        <end position="371"/>
    </location>
</feature>